<dbReference type="InterPro" id="IPR050090">
    <property type="entry name" value="Tyrosine_recombinase_XerCD"/>
</dbReference>
<dbReference type="AlphaFoldDB" id="A0A846HKL7"/>
<name>A0A846HKL7_9CYAN</name>
<dbReference type="RefSeq" id="WP_052325874.1">
    <property type="nucleotide sequence ID" value="NZ_JTCM02000149.1"/>
</dbReference>
<evidence type="ECO:0000256" key="1">
    <source>
        <dbReference type="ARBA" id="ARBA00023172"/>
    </source>
</evidence>
<dbReference type="GO" id="GO:0003677">
    <property type="term" value="F:DNA binding"/>
    <property type="evidence" value="ECO:0007669"/>
    <property type="project" value="InterPro"/>
</dbReference>
<keyword evidence="1" id="KW-0233">DNA recombination</keyword>
<proteinExistence type="predicted"/>
<dbReference type="InterPro" id="IPR002104">
    <property type="entry name" value="Integrase_catalytic"/>
</dbReference>
<dbReference type="InterPro" id="IPR013762">
    <property type="entry name" value="Integrase-like_cat_sf"/>
</dbReference>
<accession>A0A846HKL7</accession>
<evidence type="ECO:0000313" key="3">
    <source>
        <dbReference type="EMBL" id="NEU77034.1"/>
    </source>
</evidence>
<evidence type="ECO:0000313" key="4">
    <source>
        <dbReference type="Proteomes" id="UP000031549"/>
    </source>
</evidence>
<protein>
    <submittedName>
        <fullName evidence="3">Tyrosine-type recombinase/integrase</fullName>
    </submittedName>
</protein>
<dbReference type="EMBL" id="JTCM02000149">
    <property type="protein sequence ID" value="NEU77034.1"/>
    <property type="molecule type" value="Genomic_DNA"/>
</dbReference>
<feature type="domain" description="Tyr recombinase" evidence="2">
    <location>
        <begin position="19"/>
        <end position="197"/>
    </location>
</feature>
<dbReference type="PANTHER" id="PTHR30349:SF64">
    <property type="entry name" value="PROPHAGE INTEGRASE INTD-RELATED"/>
    <property type="match status" value="1"/>
</dbReference>
<dbReference type="SUPFAM" id="SSF56349">
    <property type="entry name" value="DNA breaking-rejoining enzymes"/>
    <property type="match status" value="1"/>
</dbReference>
<sequence length="202" mass="22799">MPTENQANLKKRQASIYYRDREHLSADEILALLEAAGSRGRFSERDRSLLLMMFRHGLRATEAASLKWNAVDLKSKTMKVSRLKKSIGGDHPLQEDEVQALITLRNIYPGSDYVFPAERGGHLSISGMQKMFTRIAREAGLEVKIHSHMMRSSCAGFLLAQGVPIQDIQAWLGHVNVTNTIGYLPVTPNAFSKFNWNWSQDK</sequence>
<dbReference type="InterPro" id="IPR011010">
    <property type="entry name" value="DNA_brk_join_enz"/>
</dbReference>
<dbReference type="GO" id="GO:0006310">
    <property type="term" value="P:DNA recombination"/>
    <property type="evidence" value="ECO:0007669"/>
    <property type="project" value="UniProtKB-KW"/>
</dbReference>
<evidence type="ECO:0000259" key="2">
    <source>
        <dbReference type="PROSITE" id="PS51898"/>
    </source>
</evidence>
<dbReference type="PANTHER" id="PTHR30349">
    <property type="entry name" value="PHAGE INTEGRASE-RELATED"/>
    <property type="match status" value="1"/>
</dbReference>
<dbReference type="Proteomes" id="UP000031549">
    <property type="component" value="Unassembled WGS sequence"/>
</dbReference>
<gene>
    <name evidence="3" type="ORF">PI95_032185</name>
</gene>
<dbReference type="Pfam" id="PF00589">
    <property type="entry name" value="Phage_integrase"/>
    <property type="match status" value="1"/>
</dbReference>
<keyword evidence="4" id="KW-1185">Reference proteome</keyword>
<dbReference type="PROSITE" id="PS51898">
    <property type="entry name" value="TYR_RECOMBINASE"/>
    <property type="match status" value="1"/>
</dbReference>
<dbReference type="GO" id="GO:0015074">
    <property type="term" value="P:DNA integration"/>
    <property type="evidence" value="ECO:0007669"/>
    <property type="project" value="InterPro"/>
</dbReference>
<reference evidence="3 4" key="1">
    <citation type="journal article" date="2015" name="Genome Announc.">
        <title>Draft Genome Sequence of Cyanobacterium Hassallia byssoidea Strain VB512170, Isolated from Monuments in India.</title>
        <authorList>
            <person name="Singh D."/>
            <person name="Chandrababunaidu M.M."/>
            <person name="Panda A."/>
            <person name="Sen D."/>
            <person name="Bhattacharyya S."/>
            <person name="Adhikary S.P."/>
            <person name="Tripathy S."/>
        </authorList>
    </citation>
    <scope>NUCLEOTIDE SEQUENCE [LARGE SCALE GENOMIC DNA]</scope>
    <source>
        <strain evidence="3 4">VB512170</strain>
    </source>
</reference>
<dbReference type="Gene3D" id="1.10.443.10">
    <property type="entry name" value="Intergrase catalytic core"/>
    <property type="match status" value="1"/>
</dbReference>
<organism evidence="3 4">
    <name type="scientific">Hassallia byssoidea VB512170</name>
    <dbReference type="NCBI Taxonomy" id="1304833"/>
    <lineage>
        <taxon>Bacteria</taxon>
        <taxon>Bacillati</taxon>
        <taxon>Cyanobacteriota</taxon>
        <taxon>Cyanophyceae</taxon>
        <taxon>Nostocales</taxon>
        <taxon>Tolypothrichaceae</taxon>
        <taxon>Hassallia</taxon>
    </lineage>
</organism>
<comment type="caution">
    <text evidence="3">The sequence shown here is derived from an EMBL/GenBank/DDBJ whole genome shotgun (WGS) entry which is preliminary data.</text>
</comment>